<dbReference type="InterPro" id="IPR008030">
    <property type="entry name" value="NmrA-like"/>
</dbReference>
<dbReference type="PANTHER" id="PTHR48079:SF6">
    <property type="entry name" value="NAD(P)-BINDING DOMAIN-CONTAINING PROTEIN-RELATED"/>
    <property type="match status" value="1"/>
</dbReference>
<evidence type="ECO:0000313" key="2">
    <source>
        <dbReference type="EMBL" id="KDQ49807.1"/>
    </source>
</evidence>
<reference evidence="3" key="1">
    <citation type="journal article" date="2014" name="Proc. Natl. Acad. Sci. U.S.A.">
        <title>Extensive sampling of basidiomycete genomes demonstrates inadequacy of the white-rot/brown-rot paradigm for wood decay fungi.</title>
        <authorList>
            <person name="Riley R."/>
            <person name="Salamov A.A."/>
            <person name="Brown D.W."/>
            <person name="Nagy L.G."/>
            <person name="Floudas D."/>
            <person name="Held B.W."/>
            <person name="Levasseur A."/>
            <person name="Lombard V."/>
            <person name="Morin E."/>
            <person name="Otillar R."/>
            <person name="Lindquist E.A."/>
            <person name="Sun H."/>
            <person name="LaButti K.M."/>
            <person name="Schmutz J."/>
            <person name="Jabbour D."/>
            <person name="Luo H."/>
            <person name="Baker S.E."/>
            <person name="Pisabarro A.G."/>
            <person name="Walton J.D."/>
            <person name="Blanchette R.A."/>
            <person name="Henrissat B."/>
            <person name="Martin F."/>
            <person name="Cullen D."/>
            <person name="Hibbett D.S."/>
            <person name="Grigoriev I.V."/>
        </authorList>
    </citation>
    <scope>NUCLEOTIDE SEQUENCE [LARGE SCALE GENOMIC DNA]</scope>
    <source>
        <strain evidence="3">MUCL 33604</strain>
    </source>
</reference>
<dbReference type="OrthoDB" id="10262413at2759"/>
<organism evidence="2 3">
    <name type="scientific">Jaapia argillacea MUCL 33604</name>
    <dbReference type="NCBI Taxonomy" id="933084"/>
    <lineage>
        <taxon>Eukaryota</taxon>
        <taxon>Fungi</taxon>
        <taxon>Dikarya</taxon>
        <taxon>Basidiomycota</taxon>
        <taxon>Agaricomycotina</taxon>
        <taxon>Agaricomycetes</taxon>
        <taxon>Agaricomycetidae</taxon>
        <taxon>Jaapiales</taxon>
        <taxon>Jaapiaceae</taxon>
        <taxon>Jaapia</taxon>
    </lineage>
</organism>
<dbReference type="Gene3D" id="3.40.50.720">
    <property type="entry name" value="NAD(P)-binding Rossmann-like Domain"/>
    <property type="match status" value="1"/>
</dbReference>
<dbReference type="AlphaFoldDB" id="A0A067PFL7"/>
<protein>
    <recommendedName>
        <fullName evidence="1">NmrA-like domain-containing protein</fullName>
    </recommendedName>
</protein>
<dbReference type="InParanoid" id="A0A067PFL7"/>
<feature type="non-terminal residue" evidence="2">
    <location>
        <position position="1"/>
    </location>
</feature>
<evidence type="ECO:0000259" key="1">
    <source>
        <dbReference type="Pfam" id="PF05368"/>
    </source>
</evidence>
<dbReference type="GO" id="GO:0004029">
    <property type="term" value="F:aldehyde dehydrogenase (NAD+) activity"/>
    <property type="evidence" value="ECO:0007669"/>
    <property type="project" value="TreeGrafter"/>
</dbReference>
<dbReference type="Proteomes" id="UP000027265">
    <property type="component" value="Unassembled WGS sequence"/>
</dbReference>
<feature type="domain" description="NmrA-like" evidence="1">
    <location>
        <begin position="3"/>
        <end position="85"/>
    </location>
</feature>
<keyword evidence="3" id="KW-1185">Reference proteome</keyword>
<evidence type="ECO:0000313" key="3">
    <source>
        <dbReference type="Proteomes" id="UP000027265"/>
    </source>
</evidence>
<gene>
    <name evidence="2" type="ORF">JAAARDRAFT_42553</name>
</gene>
<accession>A0A067PFL7</accession>
<dbReference type="HOGENOM" id="CLU_007383_12_1_1"/>
<dbReference type="InterPro" id="IPR036291">
    <property type="entry name" value="NAD(P)-bd_dom_sf"/>
</dbReference>
<dbReference type="EMBL" id="KL197773">
    <property type="protein sequence ID" value="KDQ49807.1"/>
    <property type="molecule type" value="Genomic_DNA"/>
</dbReference>
<dbReference type="GO" id="GO:0005737">
    <property type="term" value="C:cytoplasm"/>
    <property type="evidence" value="ECO:0007669"/>
    <property type="project" value="TreeGrafter"/>
</dbReference>
<dbReference type="SUPFAM" id="SSF51735">
    <property type="entry name" value="NAD(P)-binding Rossmann-fold domains"/>
    <property type="match status" value="1"/>
</dbReference>
<sequence length="353" mass="38581">MTKTSIFVTGATGYIGGSVLTRLLAHPNASSFEITALVRTQEKAKLLEEFGVKTLLGSHSDIDKLEEVASKSNVVFAMANADDLGAAKAILSGFKKRYETTGEIPILLHTSGTGVLSDRADGLYATETVYSDLNISQIESLAPTQPHRDVDLVVVEAGRQGYVRTHIILPSTIYGLATGPLFDKGISNRHSVQVPALIKASWDRSQGGMVGEGKNLWPDVEIHEVADLYMILFDRATSDPTTPNGREGFYFGESGEYLMYDVCKAIAKALVEVGRGKSEEPTTFTQEDLNKYFGGSAYLGSNSRCRAERSRSIGWKPVKTTKDMILSIKPEIDELIRSGRISEKALPGRDQYY</sequence>
<name>A0A067PFL7_9AGAM</name>
<dbReference type="PANTHER" id="PTHR48079">
    <property type="entry name" value="PROTEIN YEEZ"/>
    <property type="match status" value="1"/>
</dbReference>
<dbReference type="InterPro" id="IPR051783">
    <property type="entry name" value="NAD(P)-dependent_oxidoreduct"/>
</dbReference>
<dbReference type="Pfam" id="PF05368">
    <property type="entry name" value="NmrA"/>
    <property type="match status" value="1"/>
</dbReference>
<proteinExistence type="predicted"/>
<dbReference type="STRING" id="933084.A0A067PFL7"/>